<dbReference type="GO" id="GO:0019144">
    <property type="term" value="F:ADP-sugar diphosphatase activity"/>
    <property type="evidence" value="ECO:0007669"/>
    <property type="project" value="TreeGrafter"/>
</dbReference>
<comment type="cofactor">
    <cofactor evidence="1 13">
        <name>Mg(2+)</name>
        <dbReference type="ChEBI" id="CHEBI:18420"/>
    </cofactor>
</comment>
<dbReference type="Gene3D" id="3.90.79.10">
    <property type="entry name" value="Nucleoside Triphosphate Pyrophosphohydrolase"/>
    <property type="match status" value="1"/>
</dbReference>
<keyword evidence="5 13" id="KW-0479">Metal-binding</keyword>
<dbReference type="Pfam" id="PF00293">
    <property type="entry name" value="NUDIX"/>
    <property type="match status" value="1"/>
</dbReference>
<evidence type="ECO:0000256" key="4">
    <source>
        <dbReference type="ARBA" id="ARBA00013297"/>
    </source>
</evidence>
<dbReference type="InterPro" id="IPR004385">
    <property type="entry name" value="NDP_pyrophosphatase"/>
</dbReference>
<feature type="short sequence motif" description="Nudix box" evidence="14">
    <location>
        <begin position="97"/>
        <end position="119"/>
    </location>
</feature>
<evidence type="ECO:0000313" key="17">
    <source>
        <dbReference type="EMBL" id="KAA0972333.1"/>
    </source>
</evidence>
<keyword evidence="7 13" id="KW-0460">Magnesium</keyword>
<dbReference type="PRINTS" id="PR00502">
    <property type="entry name" value="NUDIXFAMILY"/>
</dbReference>
<dbReference type="NCBIfam" id="TIGR00052">
    <property type="entry name" value="nudix-type nucleoside diphosphatase, YffH/AdpP family"/>
    <property type="match status" value="1"/>
</dbReference>
<dbReference type="GO" id="GO:0006753">
    <property type="term" value="P:nucleoside phosphate metabolic process"/>
    <property type="evidence" value="ECO:0007669"/>
    <property type="project" value="TreeGrafter"/>
</dbReference>
<dbReference type="Proteomes" id="UP000324738">
    <property type="component" value="Unassembled WGS sequence"/>
</dbReference>
<dbReference type="OrthoDB" id="5292471at2"/>
<keyword evidence="18" id="KW-1185">Reference proteome</keyword>
<dbReference type="GO" id="GO:0046872">
    <property type="term" value="F:metal ion binding"/>
    <property type="evidence" value="ECO:0007669"/>
    <property type="project" value="UniProtKB-KW"/>
</dbReference>
<evidence type="ECO:0000256" key="11">
    <source>
        <dbReference type="ARBA" id="ARBA00033056"/>
    </source>
</evidence>
<evidence type="ECO:0000259" key="16">
    <source>
        <dbReference type="PROSITE" id="PS51462"/>
    </source>
</evidence>
<feature type="binding site" evidence="13">
    <location>
        <position position="164"/>
    </location>
    <ligand>
        <name>Mg(2+)</name>
        <dbReference type="ChEBI" id="CHEBI:18420"/>
        <label>1</label>
    </ligand>
</feature>
<dbReference type="EMBL" id="VTWH01000001">
    <property type="protein sequence ID" value="KAA0972333.1"/>
    <property type="molecule type" value="Genomic_DNA"/>
</dbReference>
<dbReference type="InterPro" id="IPR000086">
    <property type="entry name" value="NUDIX_hydrolase_dom"/>
</dbReference>
<protein>
    <recommendedName>
        <fullName evidence="4">ADP-ribose pyrophosphatase</fullName>
        <ecNumber evidence="3">3.6.1.13</ecNumber>
    </recommendedName>
    <alternativeName>
        <fullName evidence="9">ADP-ribose diphosphatase</fullName>
    </alternativeName>
    <alternativeName>
        <fullName evidence="11">ADP-ribose phosphohydrolase</fullName>
    </alternativeName>
    <alternativeName>
        <fullName evidence="10">Adenosine diphosphoribose pyrophosphatase</fullName>
    </alternativeName>
</protein>
<comment type="function">
    <text evidence="8">Acts on ADP-mannose and ADP-glucose as well as ADP-ribose. Prevents glycogen biosynthesis. The reaction catalyzed by this enzyme is a limiting step of the gluconeogenic process.</text>
</comment>
<feature type="binding site" evidence="13">
    <location>
        <position position="116"/>
    </location>
    <ligand>
        <name>Mg(2+)</name>
        <dbReference type="ChEBI" id="CHEBI:18420"/>
        <label>1</label>
    </ligand>
</feature>
<feature type="domain" description="Nudix hydrolase" evidence="16">
    <location>
        <begin position="55"/>
        <end position="193"/>
    </location>
</feature>
<dbReference type="PANTHER" id="PTHR11839">
    <property type="entry name" value="UDP/ADP-SUGAR PYROPHOSPHATASE"/>
    <property type="match status" value="1"/>
</dbReference>
<dbReference type="GO" id="GO:0005829">
    <property type="term" value="C:cytosol"/>
    <property type="evidence" value="ECO:0007669"/>
    <property type="project" value="TreeGrafter"/>
</dbReference>
<evidence type="ECO:0000256" key="13">
    <source>
        <dbReference type="PIRSR" id="PIRSR604385-2"/>
    </source>
</evidence>
<evidence type="ECO:0000256" key="15">
    <source>
        <dbReference type="RuleBase" id="RU003476"/>
    </source>
</evidence>
<dbReference type="GO" id="GO:0047631">
    <property type="term" value="F:ADP-ribose diphosphatase activity"/>
    <property type="evidence" value="ECO:0007669"/>
    <property type="project" value="UniProtKB-EC"/>
</dbReference>
<dbReference type="InterPro" id="IPR020476">
    <property type="entry name" value="Nudix_hydrolase"/>
</dbReference>
<dbReference type="SUPFAM" id="SSF55811">
    <property type="entry name" value="Nudix"/>
    <property type="match status" value="1"/>
</dbReference>
<accession>A0A5B0E0J2</accession>
<evidence type="ECO:0000256" key="1">
    <source>
        <dbReference type="ARBA" id="ARBA00001946"/>
    </source>
</evidence>
<name>A0A5B0E0J2_9HYPH</name>
<evidence type="ECO:0000256" key="9">
    <source>
        <dbReference type="ARBA" id="ARBA00030162"/>
    </source>
</evidence>
<feature type="binding site" evidence="13">
    <location>
        <position position="112"/>
    </location>
    <ligand>
        <name>Mg(2+)</name>
        <dbReference type="ChEBI" id="CHEBI:18420"/>
        <label>1</label>
    </ligand>
</feature>
<sequence>MTETSLLRLADLPLDFTIDRVDRLAEAFRPLDSFHVTHASLDGEKRYSVRREMLRAHKAAIVIPYDPATDQIVVIRQFRIGAAIQTPNAAALELPAGLVDEGETLAQAASRELTEETGLTASVIKPCFTVMTSPGLCDEVAAFFLAIVDASRLNGRAGVEEEHEDILPFAASVDALLDAADAGQIANGMLFTALQWFARKGRGLAQQVATE</sequence>
<evidence type="ECO:0000256" key="3">
    <source>
        <dbReference type="ARBA" id="ARBA00012453"/>
    </source>
</evidence>
<evidence type="ECO:0000256" key="2">
    <source>
        <dbReference type="ARBA" id="ARBA00007482"/>
    </source>
</evidence>
<evidence type="ECO:0000256" key="8">
    <source>
        <dbReference type="ARBA" id="ARBA00025164"/>
    </source>
</evidence>
<dbReference type="PANTHER" id="PTHR11839:SF5">
    <property type="entry name" value="ADP-RIBOSE PYROPHOSPHATASE"/>
    <property type="match status" value="1"/>
</dbReference>
<evidence type="ECO:0000313" key="18">
    <source>
        <dbReference type="Proteomes" id="UP000324738"/>
    </source>
</evidence>
<feature type="binding site" evidence="13">
    <location>
        <position position="96"/>
    </location>
    <ligand>
        <name>Mg(2+)</name>
        <dbReference type="ChEBI" id="CHEBI:18420"/>
        <label>1</label>
    </ligand>
</feature>
<evidence type="ECO:0000256" key="14">
    <source>
        <dbReference type="PIRSR" id="PIRSR604385-3"/>
    </source>
</evidence>
<dbReference type="EC" id="3.6.1.13" evidence="3"/>
<proteinExistence type="inferred from homology"/>
<comment type="similarity">
    <text evidence="2">Belongs to the Nudix hydrolase family. NudF subfamily.</text>
</comment>
<evidence type="ECO:0000256" key="5">
    <source>
        <dbReference type="ARBA" id="ARBA00022723"/>
    </source>
</evidence>
<keyword evidence="6 15" id="KW-0378">Hydrolase</keyword>
<organism evidence="17 18">
    <name type="scientific">Aureimonas fodinaquatilis</name>
    <dbReference type="NCBI Taxonomy" id="2565783"/>
    <lineage>
        <taxon>Bacteria</taxon>
        <taxon>Pseudomonadati</taxon>
        <taxon>Pseudomonadota</taxon>
        <taxon>Alphaproteobacteria</taxon>
        <taxon>Hyphomicrobiales</taxon>
        <taxon>Aurantimonadaceae</taxon>
        <taxon>Aureimonas</taxon>
    </lineage>
</organism>
<evidence type="ECO:0000256" key="6">
    <source>
        <dbReference type="ARBA" id="ARBA00022801"/>
    </source>
</evidence>
<evidence type="ECO:0000256" key="10">
    <source>
        <dbReference type="ARBA" id="ARBA00030308"/>
    </source>
</evidence>
<dbReference type="PROSITE" id="PS00893">
    <property type="entry name" value="NUDIX_BOX"/>
    <property type="match status" value="1"/>
</dbReference>
<dbReference type="AlphaFoldDB" id="A0A5B0E0J2"/>
<comment type="caution">
    <text evidence="17">The sequence shown here is derived from an EMBL/GenBank/DDBJ whole genome shotgun (WGS) entry which is preliminary data.</text>
</comment>
<dbReference type="PROSITE" id="PS51462">
    <property type="entry name" value="NUDIX"/>
    <property type="match status" value="1"/>
</dbReference>
<evidence type="ECO:0000256" key="7">
    <source>
        <dbReference type="ARBA" id="ARBA00022842"/>
    </source>
</evidence>
<evidence type="ECO:0000256" key="12">
    <source>
        <dbReference type="ARBA" id="ARBA00049546"/>
    </source>
</evidence>
<dbReference type="GO" id="GO:0019693">
    <property type="term" value="P:ribose phosphate metabolic process"/>
    <property type="evidence" value="ECO:0007669"/>
    <property type="project" value="TreeGrafter"/>
</dbReference>
<dbReference type="InterPro" id="IPR020084">
    <property type="entry name" value="NUDIX_hydrolase_CS"/>
</dbReference>
<reference evidence="17 18" key="1">
    <citation type="submission" date="2019-08" db="EMBL/GenBank/DDBJ databases">
        <title>Aureimonas fodiniaquatilis sp. nov., isolated from a coal mine wastewater.</title>
        <authorList>
            <person name="Kim W."/>
        </authorList>
    </citation>
    <scope>NUCLEOTIDE SEQUENCE [LARGE SCALE GENOMIC DNA]</scope>
    <source>
        <strain evidence="17 18">CAU 1482</strain>
    </source>
</reference>
<comment type="catalytic activity">
    <reaction evidence="12">
        <text>ADP-D-ribose + H2O = D-ribose 5-phosphate + AMP + 2 H(+)</text>
        <dbReference type="Rhea" id="RHEA:10412"/>
        <dbReference type="ChEBI" id="CHEBI:15377"/>
        <dbReference type="ChEBI" id="CHEBI:15378"/>
        <dbReference type="ChEBI" id="CHEBI:57967"/>
        <dbReference type="ChEBI" id="CHEBI:78346"/>
        <dbReference type="ChEBI" id="CHEBI:456215"/>
        <dbReference type="EC" id="3.6.1.13"/>
    </reaction>
</comment>
<dbReference type="InterPro" id="IPR015797">
    <property type="entry name" value="NUDIX_hydrolase-like_dom_sf"/>
</dbReference>
<gene>
    <name evidence="17" type="ORF">FPY71_04340</name>
</gene>
<dbReference type="RefSeq" id="WP_149297948.1">
    <property type="nucleotide sequence ID" value="NZ_VTWH01000001.1"/>
</dbReference>